<dbReference type="Gene3D" id="1.20.58.1420">
    <property type="entry name" value="Dsl1p vesicle tethering complex, Tip20p subunit, domain B"/>
    <property type="match status" value="1"/>
</dbReference>
<dbReference type="PROSITE" id="PS51386">
    <property type="entry name" value="RINT1_TIP20"/>
    <property type="match status" value="1"/>
</dbReference>
<evidence type="ECO:0000313" key="1">
    <source>
        <dbReference type="EMBL" id="KAH8997473.1"/>
    </source>
</evidence>
<protein>
    <submittedName>
        <fullName evidence="1">TIP-1 family-domain-containing protein</fullName>
    </submittedName>
</protein>
<dbReference type="GO" id="GO:0060628">
    <property type="term" value="P:regulation of ER to Golgi vesicle-mediated transport"/>
    <property type="evidence" value="ECO:0007669"/>
    <property type="project" value="TreeGrafter"/>
</dbReference>
<accession>A0AAD4LRJ7</accession>
<comment type="caution">
    <text evidence="1">The sequence shown here is derived from an EMBL/GenBank/DDBJ whole genome shotgun (WGS) entry which is preliminary data.</text>
</comment>
<dbReference type="InterPro" id="IPR042042">
    <property type="entry name" value="Tip20p_domB"/>
</dbReference>
<dbReference type="PANTHER" id="PTHR13520">
    <property type="entry name" value="RAD50-INTERACTING PROTEIN 1 RINT-1"/>
    <property type="match status" value="1"/>
</dbReference>
<dbReference type="PANTHER" id="PTHR13520:SF0">
    <property type="entry name" value="RAD50-INTERACTING PROTEIN 1"/>
    <property type="match status" value="1"/>
</dbReference>
<name>A0AAD4LRJ7_9AGAM</name>
<dbReference type="InterPro" id="IPR042044">
    <property type="entry name" value="EXOC6PINT-1/Sec15/Tip20_C_dom2"/>
</dbReference>
<evidence type="ECO:0000313" key="2">
    <source>
        <dbReference type="Proteomes" id="UP001201163"/>
    </source>
</evidence>
<dbReference type="Pfam" id="PF04437">
    <property type="entry name" value="RINT1_TIP1"/>
    <property type="match status" value="1"/>
</dbReference>
<sequence length="774" mass="86978">MRHERDTLRVSLAASYSDIQKLRSEQATSVSFRLHSAQELSLLGHSLVDELSSLSGQLLTDISQQSESTTLLEDLEAMHRSLREQESIKAYVQVIHRALQLSKAAVEETSPDGPITVSAYRSLQALVSAVKQGCSQVDDVTSGTGISLRLVSFLEETCSGTWSKMKAVLFTALLTVSENLHWPMPVDYSVASLEHRKAFETTFHRLLDFQEIGQKLHPDEEGYAKKDGLYPIQALVQPISQRFKYHFEGPRHTNKLDKPEWYFTHVLNVSHEHRPFFDTVVQSLLSSTKFSEVDAWREFTCNLLPFLTRHIKRTIPSLLSHPPLLAHTIYQALTFDASLREAGFSLSGAVSQRSIGDTDWQGVSEVILGHKEWFDRWVEGEKTFVLDRYHEILGTKDAWTIVNDAAESGDPVSSDNHLRYTVSARQLKALVEQVTDRYSPLPNFAQRTRFLVDVQLPLLEGYHSRISSSLDAFESLSSSIVRAVPGALGATSNGDNRNRGHPTAGVEGIMRLCKALVSARYISNAMGGWGEDLFFLELWTEINLKASLRARAEMHPSLPDPKNSSQDAIDGTIFEELVHQYEQLVTRTEDIIVQQVCTEVEAAWKVHFASLSSNSAPHSDIAISPTLLPALSALSSHLSLLRRTLPRAPTSSIYRRIGSHLCTHILQRAILYRRAREITDDERRVLQRESELWVETCRIALPDAGERVEVPWRRLVQAGRILGANDEAWEQILGVSFDDLGQEWGSRITGLIDGADLTREEVRMIARSREDCAL</sequence>
<gene>
    <name evidence="1" type="ORF">EDB92DRAFT_1839932</name>
</gene>
<dbReference type="GO" id="GO:0006890">
    <property type="term" value="P:retrograde vesicle-mediated transport, Golgi to endoplasmic reticulum"/>
    <property type="evidence" value="ECO:0007669"/>
    <property type="project" value="InterPro"/>
</dbReference>
<dbReference type="Proteomes" id="UP001201163">
    <property type="component" value="Unassembled WGS sequence"/>
</dbReference>
<dbReference type="GO" id="GO:0070939">
    <property type="term" value="C:Dsl1/NZR complex"/>
    <property type="evidence" value="ECO:0007669"/>
    <property type="project" value="InterPro"/>
</dbReference>
<keyword evidence="2" id="KW-1185">Reference proteome</keyword>
<organism evidence="1 2">
    <name type="scientific">Lactarius akahatsu</name>
    <dbReference type="NCBI Taxonomy" id="416441"/>
    <lineage>
        <taxon>Eukaryota</taxon>
        <taxon>Fungi</taxon>
        <taxon>Dikarya</taxon>
        <taxon>Basidiomycota</taxon>
        <taxon>Agaricomycotina</taxon>
        <taxon>Agaricomycetes</taxon>
        <taxon>Russulales</taxon>
        <taxon>Russulaceae</taxon>
        <taxon>Lactarius</taxon>
    </lineage>
</organism>
<dbReference type="EMBL" id="JAKELL010000007">
    <property type="protein sequence ID" value="KAH8997473.1"/>
    <property type="molecule type" value="Genomic_DNA"/>
</dbReference>
<dbReference type="GO" id="GO:0006888">
    <property type="term" value="P:endoplasmic reticulum to Golgi vesicle-mediated transport"/>
    <property type="evidence" value="ECO:0007669"/>
    <property type="project" value="InterPro"/>
</dbReference>
<dbReference type="AlphaFoldDB" id="A0AAD4LRJ7"/>
<dbReference type="Gene3D" id="1.20.58.670">
    <property type="entry name" value="Dsl1p vesicle tethering complex, Tip20p subunit, domain D"/>
    <property type="match status" value="1"/>
</dbReference>
<reference evidence="1" key="1">
    <citation type="submission" date="2022-01" db="EMBL/GenBank/DDBJ databases">
        <title>Comparative genomics reveals a dynamic genome evolution in the ectomycorrhizal milk-cap (Lactarius) mushrooms.</title>
        <authorList>
            <consortium name="DOE Joint Genome Institute"/>
            <person name="Lebreton A."/>
            <person name="Tang N."/>
            <person name="Kuo A."/>
            <person name="LaButti K."/>
            <person name="Drula E."/>
            <person name="Barry K."/>
            <person name="Clum A."/>
            <person name="Lipzen A."/>
            <person name="Mousain D."/>
            <person name="Ng V."/>
            <person name="Wang R."/>
            <person name="Wang X."/>
            <person name="Dai Y."/>
            <person name="Henrissat B."/>
            <person name="Grigoriev I.V."/>
            <person name="Guerin-Laguette A."/>
            <person name="Yu F."/>
            <person name="Martin F.M."/>
        </authorList>
    </citation>
    <scope>NUCLEOTIDE SEQUENCE</scope>
    <source>
        <strain evidence="1">QP</strain>
    </source>
</reference>
<dbReference type="InterPro" id="IPR007528">
    <property type="entry name" value="RINT1_Tip20"/>
</dbReference>
<proteinExistence type="predicted"/>